<comment type="similarity">
    <text evidence="2">Belongs to the THAP1 family.</text>
</comment>
<keyword evidence="6" id="KW-0805">Transcription regulation</keyword>
<evidence type="ECO:0000256" key="7">
    <source>
        <dbReference type="ARBA" id="ARBA00023054"/>
    </source>
</evidence>
<protein>
    <recommendedName>
        <fullName evidence="13">THAP-type domain-containing protein</fullName>
    </recommendedName>
</protein>
<keyword evidence="8 12" id="KW-0238">DNA-binding</keyword>
<dbReference type="EMBL" id="JAPWTJ010001399">
    <property type="protein sequence ID" value="KAJ8972010.1"/>
    <property type="molecule type" value="Genomic_DNA"/>
</dbReference>
<keyword evidence="15" id="KW-1185">Reference proteome</keyword>
<dbReference type="SUPFAM" id="SSF57716">
    <property type="entry name" value="Glucocorticoid receptor-like (DNA-binding domain)"/>
    <property type="match status" value="1"/>
</dbReference>
<evidence type="ECO:0000256" key="8">
    <source>
        <dbReference type="ARBA" id="ARBA00023125"/>
    </source>
</evidence>
<keyword evidence="4 12" id="KW-0863">Zinc-finger</keyword>
<keyword evidence="9" id="KW-0804">Transcription</keyword>
<evidence type="ECO:0000256" key="5">
    <source>
        <dbReference type="ARBA" id="ARBA00022833"/>
    </source>
</evidence>
<keyword evidence="11" id="KW-0131">Cell cycle</keyword>
<keyword evidence="10" id="KW-0539">Nucleus</keyword>
<comment type="subcellular location">
    <subcellularLocation>
        <location evidence="1">Nucleus</location>
        <location evidence="1">Nucleoplasm</location>
    </subcellularLocation>
</comment>
<dbReference type="PANTHER" id="PTHR46600">
    <property type="entry name" value="THAP DOMAIN-CONTAINING"/>
    <property type="match status" value="1"/>
</dbReference>
<keyword evidence="7" id="KW-0175">Coiled coil</keyword>
<dbReference type="Pfam" id="PF05485">
    <property type="entry name" value="THAP"/>
    <property type="match status" value="1"/>
</dbReference>
<dbReference type="SMART" id="SM00980">
    <property type="entry name" value="THAP"/>
    <property type="match status" value="1"/>
</dbReference>
<evidence type="ECO:0000259" key="13">
    <source>
        <dbReference type="PROSITE" id="PS50950"/>
    </source>
</evidence>
<dbReference type="InterPro" id="IPR026516">
    <property type="entry name" value="THAP1/10"/>
</dbReference>
<keyword evidence="5" id="KW-0862">Zinc</keyword>
<accession>A0ABQ9J322</accession>
<comment type="caution">
    <text evidence="14">The sequence shown here is derived from an EMBL/GenBank/DDBJ whole genome shotgun (WGS) entry which is preliminary data.</text>
</comment>
<evidence type="ECO:0000256" key="12">
    <source>
        <dbReference type="PROSITE-ProRule" id="PRU00309"/>
    </source>
</evidence>
<evidence type="ECO:0000313" key="14">
    <source>
        <dbReference type="EMBL" id="KAJ8972010.1"/>
    </source>
</evidence>
<evidence type="ECO:0000256" key="9">
    <source>
        <dbReference type="ARBA" id="ARBA00023163"/>
    </source>
</evidence>
<evidence type="ECO:0000256" key="3">
    <source>
        <dbReference type="ARBA" id="ARBA00022723"/>
    </source>
</evidence>
<keyword evidence="3" id="KW-0479">Metal-binding</keyword>
<feature type="domain" description="THAP-type" evidence="13">
    <location>
        <begin position="11"/>
        <end position="109"/>
    </location>
</feature>
<reference evidence="14" key="1">
    <citation type="journal article" date="2023" name="Insect Mol. Biol.">
        <title>Genome sequencing provides insights into the evolution of gene families encoding plant cell wall-degrading enzymes in longhorned beetles.</title>
        <authorList>
            <person name="Shin N.R."/>
            <person name="Okamura Y."/>
            <person name="Kirsch R."/>
            <person name="Pauchet Y."/>
        </authorList>
    </citation>
    <scope>NUCLEOTIDE SEQUENCE</scope>
    <source>
        <strain evidence="14">MMC_N1</strain>
    </source>
</reference>
<evidence type="ECO:0000256" key="10">
    <source>
        <dbReference type="ARBA" id="ARBA00023242"/>
    </source>
</evidence>
<dbReference type="PROSITE" id="PS50950">
    <property type="entry name" value="ZF_THAP"/>
    <property type="match status" value="1"/>
</dbReference>
<sequence length="171" mass="19783">MEFEEKAPSKNKTFCCVYGCNSKAERNRKLSFHLFPMPGKRKVEFITKLGICEKIDIHKAWMLKLKMGKPASRFMRVCSAHFTSDDYKVIKSGPGCAKFLKWNAVPSVNLPVSHIPSREPSKRKTRKKILETQHDLEDEKALHDPVYHNDLQQLDNPTENVKYTEDEKISC</sequence>
<dbReference type="Proteomes" id="UP001162164">
    <property type="component" value="Unassembled WGS sequence"/>
</dbReference>
<evidence type="ECO:0000313" key="15">
    <source>
        <dbReference type="Proteomes" id="UP001162164"/>
    </source>
</evidence>
<evidence type="ECO:0000256" key="4">
    <source>
        <dbReference type="ARBA" id="ARBA00022771"/>
    </source>
</evidence>
<gene>
    <name evidence="14" type="ORF">NQ317_000656</name>
</gene>
<name>A0ABQ9J322_9CUCU</name>
<dbReference type="InterPro" id="IPR006612">
    <property type="entry name" value="THAP_Znf"/>
</dbReference>
<evidence type="ECO:0000256" key="11">
    <source>
        <dbReference type="ARBA" id="ARBA00023306"/>
    </source>
</evidence>
<proteinExistence type="inferred from homology"/>
<evidence type="ECO:0000256" key="6">
    <source>
        <dbReference type="ARBA" id="ARBA00023015"/>
    </source>
</evidence>
<dbReference type="PANTHER" id="PTHR46600:SF1">
    <property type="entry name" value="THAP DOMAIN-CONTAINING PROTEIN 1"/>
    <property type="match status" value="1"/>
</dbReference>
<organism evidence="14 15">
    <name type="scientific">Molorchus minor</name>
    <dbReference type="NCBI Taxonomy" id="1323400"/>
    <lineage>
        <taxon>Eukaryota</taxon>
        <taxon>Metazoa</taxon>
        <taxon>Ecdysozoa</taxon>
        <taxon>Arthropoda</taxon>
        <taxon>Hexapoda</taxon>
        <taxon>Insecta</taxon>
        <taxon>Pterygota</taxon>
        <taxon>Neoptera</taxon>
        <taxon>Endopterygota</taxon>
        <taxon>Coleoptera</taxon>
        <taxon>Polyphaga</taxon>
        <taxon>Cucujiformia</taxon>
        <taxon>Chrysomeloidea</taxon>
        <taxon>Cerambycidae</taxon>
        <taxon>Lamiinae</taxon>
        <taxon>Monochamini</taxon>
        <taxon>Molorchus</taxon>
    </lineage>
</organism>
<evidence type="ECO:0000256" key="1">
    <source>
        <dbReference type="ARBA" id="ARBA00004642"/>
    </source>
</evidence>
<evidence type="ECO:0000256" key="2">
    <source>
        <dbReference type="ARBA" id="ARBA00006177"/>
    </source>
</evidence>